<evidence type="ECO:0000313" key="4">
    <source>
        <dbReference type="WBParaSite" id="HPBE_0001294401-mRNA-1"/>
    </source>
</evidence>
<evidence type="ECO:0000313" key="3">
    <source>
        <dbReference type="Proteomes" id="UP000050761"/>
    </source>
</evidence>
<evidence type="ECO:0000256" key="1">
    <source>
        <dbReference type="SAM" id="MobiDB-lite"/>
    </source>
</evidence>
<feature type="region of interest" description="Disordered" evidence="1">
    <location>
        <begin position="41"/>
        <end position="62"/>
    </location>
</feature>
<dbReference type="WBParaSite" id="HPBE_0001294401-mRNA-1">
    <property type="protein sequence ID" value="HPBE_0001294401-mRNA-1"/>
    <property type="gene ID" value="HPBE_0001294401"/>
</dbReference>
<keyword evidence="3" id="KW-1185">Reference proteome</keyword>
<dbReference type="EMBL" id="UZAH01027703">
    <property type="protein sequence ID" value="VDO94257.1"/>
    <property type="molecule type" value="Genomic_DNA"/>
</dbReference>
<proteinExistence type="predicted"/>
<evidence type="ECO:0000313" key="2">
    <source>
        <dbReference type="EMBL" id="VDO94257.1"/>
    </source>
</evidence>
<dbReference type="AlphaFoldDB" id="A0A183FWT9"/>
<accession>A0A3P8ABX0</accession>
<organism evidence="3 4">
    <name type="scientific">Heligmosomoides polygyrus</name>
    <name type="common">Parasitic roundworm</name>
    <dbReference type="NCBI Taxonomy" id="6339"/>
    <lineage>
        <taxon>Eukaryota</taxon>
        <taxon>Metazoa</taxon>
        <taxon>Ecdysozoa</taxon>
        <taxon>Nematoda</taxon>
        <taxon>Chromadorea</taxon>
        <taxon>Rhabditida</taxon>
        <taxon>Rhabditina</taxon>
        <taxon>Rhabditomorpha</taxon>
        <taxon>Strongyloidea</taxon>
        <taxon>Heligmosomidae</taxon>
        <taxon>Heligmosomoides</taxon>
    </lineage>
</organism>
<protein>
    <submittedName>
        <fullName evidence="2 4">Uncharacterized protein</fullName>
    </submittedName>
</protein>
<accession>A0A183FWT9</accession>
<reference evidence="2 3" key="1">
    <citation type="submission" date="2018-11" db="EMBL/GenBank/DDBJ databases">
        <authorList>
            <consortium name="Pathogen Informatics"/>
        </authorList>
    </citation>
    <scope>NUCLEOTIDE SEQUENCE [LARGE SCALE GENOMIC DNA]</scope>
</reference>
<reference evidence="4" key="2">
    <citation type="submission" date="2019-09" db="UniProtKB">
        <authorList>
            <consortium name="WormBaseParasite"/>
        </authorList>
    </citation>
    <scope>IDENTIFICATION</scope>
</reference>
<feature type="region of interest" description="Disordered" evidence="1">
    <location>
        <begin position="75"/>
        <end position="136"/>
    </location>
</feature>
<dbReference type="Proteomes" id="UP000050761">
    <property type="component" value="Unassembled WGS sequence"/>
</dbReference>
<name>A0A183FWT9_HELPZ</name>
<sequence length="136" mass="14904">MDEEELVSAGYISHLKACSVAGSNLLWQRWLFVSEANHVEKKRGHTPSCEEQSNNPFDETRPRLAKEQKFVASLVGRASEHRLPSGSRRRQSGIWRRGGQKKPSQIVSSLDGPPSADFGTRARDSKNSSGTGAGIA</sequence>
<gene>
    <name evidence="2" type="ORF">HPBE_LOCUS12945</name>
</gene>